<feature type="domain" description="Carbohydrate kinase FGGY C-terminal" evidence="9">
    <location>
        <begin position="261"/>
        <end position="453"/>
    </location>
</feature>
<dbReference type="Pfam" id="PF02782">
    <property type="entry name" value="FGGY_C"/>
    <property type="match status" value="1"/>
</dbReference>
<keyword evidence="2" id="KW-0859">Xylose metabolism</keyword>
<reference evidence="11" key="1">
    <citation type="journal article" date="2019" name="Int. J. Syst. Evol. Microbiol.">
        <title>The Global Catalogue of Microorganisms (GCM) 10K type strain sequencing project: providing services to taxonomists for standard genome sequencing and annotation.</title>
        <authorList>
            <consortium name="The Broad Institute Genomics Platform"/>
            <consortium name="The Broad Institute Genome Sequencing Center for Infectious Disease"/>
            <person name="Wu L."/>
            <person name="Ma J."/>
        </authorList>
    </citation>
    <scope>NUCLEOTIDE SEQUENCE [LARGE SCALE GENOMIC DNA]</scope>
    <source>
        <strain evidence="11">JCM 17021</strain>
    </source>
</reference>
<keyword evidence="11" id="KW-1185">Reference proteome</keyword>
<evidence type="ECO:0000256" key="2">
    <source>
        <dbReference type="ARBA" id="ARBA00022629"/>
    </source>
</evidence>
<dbReference type="Gene3D" id="3.30.420.40">
    <property type="match status" value="2"/>
</dbReference>
<keyword evidence="2" id="KW-0119">Carbohydrate metabolism</keyword>
<dbReference type="SUPFAM" id="SSF53067">
    <property type="entry name" value="Actin-like ATPase domain"/>
    <property type="match status" value="2"/>
</dbReference>
<gene>
    <name evidence="10" type="ORF">GCM10022381_36870</name>
</gene>
<comment type="caution">
    <text evidence="10">The sequence shown here is derived from an EMBL/GenBank/DDBJ whole genome shotgun (WGS) entry which is preliminary data.</text>
</comment>
<evidence type="ECO:0000256" key="7">
    <source>
        <dbReference type="ARBA" id="ARBA00023308"/>
    </source>
</evidence>
<keyword evidence="4" id="KW-0547">Nucleotide-binding</keyword>
<evidence type="ECO:0000313" key="11">
    <source>
        <dbReference type="Proteomes" id="UP001501803"/>
    </source>
</evidence>
<dbReference type="Pfam" id="PF00370">
    <property type="entry name" value="FGGY_N"/>
    <property type="match status" value="1"/>
</dbReference>
<dbReference type="PANTHER" id="PTHR43095">
    <property type="entry name" value="SUGAR KINASE"/>
    <property type="match status" value="1"/>
</dbReference>
<dbReference type="Proteomes" id="UP001501803">
    <property type="component" value="Unassembled WGS sequence"/>
</dbReference>
<dbReference type="InterPro" id="IPR018485">
    <property type="entry name" value="FGGY_C"/>
</dbReference>
<keyword evidence="6" id="KW-0067">ATP-binding</keyword>
<proteinExistence type="inferred from homology"/>
<accession>A0ABP7L2F0</accession>
<dbReference type="InterPro" id="IPR018484">
    <property type="entry name" value="FGGY_N"/>
</dbReference>
<keyword evidence="5" id="KW-0418">Kinase</keyword>
<comment type="similarity">
    <text evidence="1">Belongs to the FGGY kinase family.</text>
</comment>
<dbReference type="InterPro" id="IPR043129">
    <property type="entry name" value="ATPase_NBD"/>
</dbReference>
<evidence type="ECO:0000256" key="1">
    <source>
        <dbReference type="ARBA" id="ARBA00009156"/>
    </source>
</evidence>
<sequence length="479" mass="50641">MPKKGRPAASTRVAACDFGGSSGRVVAGRVSSDAIVIEGLHRFPNVPLVTQGELRWNLDRLLTDAAAGLRELRGGEGFASIGIDSWSSDYALLRDDRFLEPPYHQREPRTLSAFRDVHDRIGQRELFERTGQCALPLMTRYQLVADRDRGALERADRMLLLPDAIAFQLTGTAAAESTNASTTGLADWRTGSWDAELLRELGLPLRLFAPVIATGSDYGVVNAAAADAFGLDAGTAVIAVATHDTASAVAAIPTPDDDVAFVSSGTWSLVGVETRSPVLSEAARLAGFTNEGGVDGRNRFLSISPGLWILNECLREWGVGRPGESAAADALLTAAGAAPSAEVLIDPRSPVFVGPGSMLDRVRSELAAQGARIPDERAELVRIVIESLADTFARVALQAASLAGKRVRAIHIVGGGSRNALLCRMVAQRSGLPVLAGPAEATAIGNLVVQARANGAIEGDITELRDLVRRSFPPIVHAL</sequence>
<feature type="domain" description="Carbohydrate kinase FGGY N-terminal" evidence="8">
    <location>
        <begin position="77"/>
        <end position="249"/>
    </location>
</feature>
<dbReference type="InterPro" id="IPR013449">
    <property type="entry name" value="Rhamnulokinase"/>
</dbReference>
<organism evidence="10 11">
    <name type="scientific">Leifsonia kafniensis</name>
    <dbReference type="NCBI Taxonomy" id="475957"/>
    <lineage>
        <taxon>Bacteria</taxon>
        <taxon>Bacillati</taxon>
        <taxon>Actinomycetota</taxon>
        <taxon>Actinomycetes</taxon>
        <taxon>Micrococcales</taxon>
        <taxon>Microbacteriaceae</taxon>
        <taxon>Leifsonia</taxon>
    </lineage>
</organism>
<keyword evidence="3" id="KW-0808">Transferase</keyword>
<dbReference type="CDD" id="cd07771">
    <property type="entry name" value="ASKHA_NBD_FGGY_RhaB-like"/>
    <property type="match status" value="1"/>
</dbReference>
<keyword evidence="7" id="KW-0684">Rhamnose metabolism</keyword>
<dbReference type="PANTHER" id="PTHR43095:SF5">
    <property type="entry name" value="XYLULOSE KINASE"/>
    <property type="match status" value="1"/>
</dbReference>
<dbReference type="RefSeq" id="WP_345069336.1">
    <property type="nucleotide sequence ID" value="NZ_BAABCN010000015.1"/>
</dbReference>
<protein>
    <submittedName>
        <fullName evidence="10">Rhamnulokinase family protein</fullName>
    </submittedName>
</protein>
<name>A0ABP7L2F0_9MICO</name>
<evidence type="ECO:0000256" key="6">
    <source>
        <dbReference type="ARBA" id="ARBA00022840"/>
    </source>
</evidence>
<evidence type="ECO:0000259" key="8">
    <source>
        <dbReference type="Pfam" id="PF00370"/>
    </source>
</evidence>
<evidence type="ECO:0000259" key="9">
    <source>
        <dbReference type="Pfam" id="PF02782"/>
    </source>
</evidence>
<evidence type="ECO:0000313" key="10">
    <source>
        <dbReference type="EMBL" id="GAA3891637.1"/>
    </source>
</evidence>
<evidence type="ECO:0000256" key="3">
    <source>
        <dbReference type="ARBA" id="ARBA00022679"/>
    </source>
</evidence>
<dbReference type="InterPro" id="IPR050406">
    <property type="entry name" value="FGGY_Carb_Kinase"/>
</dbReference>
<evidence type="ECO:0000256" key="5">
    <source>
        <dbReference type="ARBA" id="ARBA00022777"/>
    </source>
</evidence>
<dbReference type="EMBL" id="BAABCN010000015">
    <property type="protein sequence ID" value="GAA3891637.1"/>
    <property type="molecule type" value="Genomic_DNA"/>
</dbReference>
<evidence type="ECO:0000256" key="4">
    <source>
        <dbReference type="ARBA" id="ARBA00022741"/>
    </source>
</evidence>